<sequence>MSVILSYLISLSGIIAWKYGWQLGAILCGTGWLACVEVSWMNEKRKSLNRWAIVASQWSVMLYLFLYPYPREYWKGQCAVAVFLMLFAIGKGKLEKMHQDTDSRFEKVWLPWIIPVALFFVWNKFFVINEVYTWMTLYVVAIMLIYHLYIKAGEKMYFWLSQVGVWVFLSGFTEESTWMAFTIIVLCMWVSRKSVWKYVR</sequence>
<name>A0A164QQS6_BACCE</name>
<evidence type="ECO:0000313" key="3">
    <source>
        <dbReference type="Proteomes" id="UP000076482"/>
    </source>
</evidence>
<evidence type="ECO:0000313" key="2">
    <source>
        <dbReference type="EMBL" id="KZD72048.1"/>
    </source>
</evidence>
<feature type="transmembrane region" description="Helical" evidence="1">
    <location>
        <begin position="20"/>
        <end position="41"/>
    </location>
</feature>
<dbReference type="PATRIC" id="fig|1396.535.peg.4261"/>
<feature type="transmembrane region" description="Helical" evidence="1">
    <location>
        <begin position="48"/>
        <end position="67"/>
    </location>
</feature>
<dbReference type="AlphaFoldDB" id="A0A164QQS6"/>
<feature type="transmembrane region" description="Helical" evidence="1">
    <location>
        <begin position="109"/>
        <end position="125"/>
    </location>
</feature>
<comment type="caution">
    <text evidence="2">The sequence shown here is derived from an EMBL/GenBank/DDBJ whole genome shotgun (WGS) entry which is preliminary data.</text>
</comment>
<feature type="transmembrane region" description="Helical" evidence="1">
    <location>
        <begin position="131"/>
        <end position="149"/>
    </location>
</feature>
<dbReference type="EMBL" id="LJKE01000015">
    <property type="protein sequence ID" value="KZD72048.1"/>
    <property type="molecule type" value="Genomic_DNA"/>
</dbReference>
<protein>
    <submittedName>
        <fullName evidence="2">Uncharacterized protein</fullName>
    </submittedName>
</protein>
<reference evidence="2 3" key="1">
    <citation type="submission" date="2015-09" db="EMBL/GenBank/DDBJ databases">
        <title>Bacillus cereus food isolates.</title>
        <authorList>
            <person name="Boekhorst J."/>
        </authorList>
    </citation>
    <scope>NUCLEOTIDE SEQUENCE [LARGE SCALE GENOMIC DNA]</scope>
    <source>
        <strain evidence="2 3">B4088</strain>
    </source>
</reference>
<keyword evidence="1" id="KW-0812">Transmembrane</keyword>
<keyword evidence="1" id="KW-0472">Membrane</keyword>
<gene>
    <name evidence="2" type="ORF">B4088_0509</name>
</gene>
<evidence type="ECO:0000256" key="1">
    <source>
        <dbReference type="SAM" id="Phobius"/>
    </source>
</evidence>
<dbReference type="RefSeq" id="WP_063259731.1">
    <property type="nucleotide sequence ID" value="NZ_LJKE01000015.1"/>
</dbReference>
<keyword evidence="1" id="KW-1133">Transmembrane helix</keyword>
<dbReference type="Proteomes" id="UP000076482">
    <property type="component" value="Unassembled WGS sequence"/>
</dbReference>
<accession>A0A164QQS6</accession>
<organism evidence="2 3">
    <name type="scientific">Bacillus cereus</name>
    <dbReference type="NCBI Taxonomy" id="1396"/>
    <lineage>
        <taxon>Bacteria</taxon>
        <taxon>Bacillati</taxon>
        <taxon>Bacillota</taxon>
        <taxon>Bacilli</taxon>
        <taxon>Bacillales</taxon>
        <taxon>Bacillaceae</taxon>
        <taxon>Bacillus</taxon>
        <taxon>Bacillus cereus group</taxon>
    </lineage>
</organism>
<proteinExistence type="predicted"/>